<dbReference type="RefSeq" id="WP_136335471.1">
    <property type="nucleotide sequence ID" value="NZ_SSMC01000001.1"/>
</dbReference>
<gene>
    <name evidence="2" type="ORF">E7Z59_06550</name>
</gene>
<proteinExistence type="predicted"/>
<name>A0A4S3M4D4_9FLAO</name>
<keyword evidence="3" id="KW-1185">Reference proteome</keyword>
<dbReference type="Proteomes" id="UP000305939">
    <property type="component" value="Unassembled WGS sequence"/>
</dbReference>
<reference evidence="2 3" key="1">
    <citation type="submission" date="2019-04" db="EMBL/GenBank/DDBJ databases">
        <title>Draft genome sequence of Robertkochia marina CC-AMO-30D.</title>
        <authorList>
            <person name="Hameed A."/>
            <person name="Lin S.-Y."/>
            <person name="Shahina M."/>
            <person name="Lai W.-A."/>
            <person name="Young C.-C."/>
        </authorList>
    </citation>
    <scope>NUCLEOTIDE SEQUENCE [LARGE SCALE GENOMIC DNA]</scope>
    <source>
        <strain evidence="2 3">CC-AMO-30D</strain>
    </source>
</reference>
<accession>A0A4S3M4D4</accession>
<feature type="non-terminal residue" evidence="2">
    <location>
        <position position="977"/>
    </location>
</feature>
<evidence type="ECO:0000313" key="3">
    <source>
        <dbReference type="Proteomes" id="UP000305939"/>
    </source>
</evidence>
<feature type="signal peptide" evidence="1">
    <location>
        <begin position="1"/>
        <end position="18"/>
    </location>
</feature>
<evidence type="ECO:0000313" key="2">
    <source>
        <dbReference type="EMBL" id="THD69983.1"/>
    </source>
</evidence>
<comment type="caution">
    <text evidence="2">The sequence shown here is derived from an EMBL/GenBank/DDBJ whole genome shotgun (WGS) entry which is preliminary data.</text>
</comment>
<protein>
    <submittedName>
        <fullName evidence="2">Uncharacterized protein</fullName>
    </submittedName>
</protein>
<keyword evidence="1" id="KW-0732">Signal</keyword>
<organism evidence="2 3">
    <name type="scientific">Robertkochia marina</name>
    <dbReference type="NCBI Taxonomy" id="1227945"/>
    <lineage>
        <taxon>Bacteria</taxon>
        <taxon>Pseudomonadati</taxon>
        <taxon>Bacteroidota</taxon>
        <taxon>Flavobacteriia</taxon>
        <taxon>Flavobacteriales</taxon>
        <taxon>Flavobacteriaceae</taxon>
        <taxon>Robertkochia</taxon>
    </lineage>
</organism>
<feature type="chain" id="PRO_5020280510" evidence="1">
    <location>
        <begin position="19"/>
        <end position="977"/>
    </location>
</feature>
<sequence length="977" mass="101640">MKRLLLIAIFLLSASGFAQVTVQLEDQCNCEVLSGTAVNAAGATSPAGADTGDIYINTTSGTLFFWDGDSWELTSGSNPQIQSFTFDDVSRILTLTMTRGSTANVDLSSLLIDTNTTNVSLTEDGTNLILTDSDSNTVTIPLATLAAATDTNTTNATFAVVGTDLVITDSDGATVDVPLADIAAVVDTDTNTTNVSLTEDGTNLILTDSEGATVSIPLAAITTGVNTDDQQITDFSFDPANNTITLTLEDGGTQSADLTSLNDSGTDDQLLSFDPNTGILTLENGGTVDLSDFTETVTTLTDNGDGTLTYLSEDGTPMTFDSRICVVQDNGDGTYNLTDDFGTNVTINANDVLTTLALNPDNIHLDYRDEAGNLNSVDLTLAVQNLETLTTITENTNGTFTYTGEDGVPQVIDISNMETLTTLVLNIDNTNLDYTDETGTTVQVDLTNAVKNLETLSTLVSNPDGTFTYTDEASNQTIIDVSSLETLTALALNPTNTGLVYTDEDGVDTPIDLTNLVQNLETNTTLSIVAGELVYSNENNDNGNVVLISTDANNNLVPGTDGGLFVAAAPETITSLVDNGNGTFTYTNEAGTPQTVSKSDVTDNGNGTYTFTNGDGTDVTINTSSSSNPYDNVASGLTATNVQAAIDELAVSSGNVSLVDNGDGTYDFTNPDGSTITISDTSLSNLVDNGNGTFTYTNEAGVAVNFDANTLNVTDNADGTYDFTDEAGTMIATVNTNAISNPYDNVTSGLTATNVQAAIDELAVSSGNVGLVDNLDGTYDFTNPDGTTITITDTSLSNLVDNGDGTFSYTNEAGVQVDFDANTLNIVDNLDGTYDFTDEVGTVIATVNTSAASNSYSNVTSGLAATNVQAAIDELAVSSGNVSLVDNLDGTYDFTNPDGSTITITDTSLSNLVDNGNGTFTYTNEAGVEVDFDANTLNIVDNLDGTYDFTDEVGTVIATVNTSAASNSYSNVTSGLA</sequence>
<dbReference type="AlphaFoldDB" id="A0A4S3M4D4"/>
<dbReference type="EMBL" id="SSMC01000001">
    <property type="protein sequence ID" value="THD69983.1"/>
    <property type="molecule type" value="Genomic_DNA"/>
</dbReference>
<evidence type="ECO:0000256" key="1">
    <source>
        <dbReference type="SAM" id="SignalP"/>
    </source>
</evidence>